<feature type="compositionally biased region" description="Low complexity" evidence="1">
    <location>
        <begin position="1"/>
        <end position="14"/>
    </location>
</feature>
<reference evidence="2" key="1">
    <citation type="submission" date="2013-10" db="EMBL/GenBank/DDBJ databases">
        <title>Genomic analysis of the causative agents of coccidiosis in chickens.</title>
        <authorList>
            <person name="Reid A.J."/>
            <person name="Blake D."/>
            <person name="Billington K."/>
            <person name="Browne H."/>
            <person name="Dunn M."/>
            <person name="Hung S."/>
            <person name="Kawahara F."/>
            <person name="Miranda-Saavedra D."/>
            <person name="Mourier T."/>
            <person name="Nagra H."/>
            <person name="Otto T.D."/>
            <person name="Rawlings N."/>
            <person name="Sanchez A."/>
            <person name="Sanders M."/>
            <person name="Subramaniam C."/>
            <person name="Tay Y."/>
            <person name="Dear P."/>
            <person name="Doerig C."/>
            <person name="Gruber A."/>
            <person name="Parkinson J."/>
            <person name="Shirley M."/>
            <person name="Wan K.L."/>
            <person name="Berriman M."/>
            <person name="Tomley F."/>
            <person name="Pain A."/>
        </authorList>
    </citation>
    <scope>NUCLEOTIDE SEQUENCE [LARGE SCALE GENOMIC DNA]</scope>
    <source>
        <strain evidence="2">Houghton</strain>
    </source>
</reference>
<name>U6MES2_9EIME</name>
<feature type="compositionally biased region" description="Basic residues" evidence="1">
    <location>
        <begin position="15"/>
        <end position="32"/>
    </location>
</feature>
<accession>U6MES2</accession>
<sequence>MGPSSSCSSSSSSSSRRRSRRSSRPLRGRRAAPARLFAGRSAGRLSAVEVNRRLGLRALPAAAAAAAAAAAECGDFGEVLRPAATAAEAAAAEQQLRRRRNRLDRQIGKLLQCAQQEEAAQQQQQQQQPQQQQQQRVKAQLATMLGTRKALAHALSLKSKLAAADKVLNLKRTAGFLTALQRESLSPRALQQLQQELQQQVSLSPS</sequence>
<keyword evidence="3" id="KW-1185">Reference proteome</keyword>
<dbReference type="EMBL" id="HG722578">
    <property type="protein sequence ID" value="CDJ62742.1"/>
    <property type="molecule type" value="Genomic_DNA"/>
</dbReference>
<dbReference type="RefSeq" id="XP_013440104.1">
    <property type="nucleotide sequence ID" value="XM_013584650.1"/>
</dbReference>
<dbReference type="VEuPathDB" id="ToxoDB:ENH_00024330"/>
<evidence type="ECO:0000313" key="2">
    <source>
        <dbReference type="EMBL" id="CDJ62742.1"/>
    </source>
</evidence>
<dbReference type="AlphaFoldDB" id="U6MES2"/>
<evidence type="ECO:0000256" key="1">
    <source>
        <dbReference type="SAM" id="MobiDB-lite"/>
    </source>
</evidence>
<feature type="region of interest" description="Disordered" evidence="1">
    <location>
        <begin position="1"/>
        <end position="38"/>
    </location>
</feature>
<protein>
    <submittedName>
        <fullName evidence="2">Uncharacterized protein</fullName>
    </submittedName>
</protein>
<reference evidence="2" key="2">
    <citation type="submission" date="2013-10" db="EMBL/GenBank/DDBJ databases">
        <authorList>
            <person name="Aslett M."/>
        </authorList>
    </citation>
    <scope>NUCLEOTIDE SEQUENCE [LARGE SCALE GENOMIC DNA]</scope>
    <source>
        <strain evidence="2">Houghton</strain>
    </source>
</reference>
<gene>
    <name evidence="2" type="ORF">ENH_00024330</name>
</gene>
<evidence type="ECO:0000313" key="3">
    <source>
        <dbReference type="Proteomes" id="UP000030754"/>
    </source>
</evidence>
<dbReference type="Proteomes" id="UP000030754">
    <property type="component" value="Unassembled WGS sequence"/>
</dbReference>
<dbReference type="GeneID" id="25472603"/>
<organism evidence="2 3">
    <name type="scientific">Eimeria necatrix</name>
    <dbReference type="NCBI Taxonomy" id="51315"/>
    <lineage>
        <taxon>Eukaryota</taxon>
        <taxon>Sar</taxon>
        <taxon>Alveolata</taxon>
        <taxon>Apicomplexa</taxon>
        <taxon>Conoidasida</taxon>
        <taxon>Coccidia</taxon>
        <taxon>Eucoccidiorida</taxon>
        <taxon>Eimeriorina</taxon>
        <taxon>Eimeriidae</taxon>
        <taxon>Eimeria</taxon>
    </lineage>
</organism>
<proteinExistence type="predicted"/>